<dbReference type="AlphaFoldDB" id="A0A9N8WT81"/>
<evidence type="ECO:0000313" key="10">
    <source>
        <dbReference type="EMBL" id="CAG8494079.1"/>
    </source>
</evidence>
<dbReference type="GO" id="GO:0033619">
    <property type="term" value="P:membrane protein proteolysis"/>
    <property type="evidence" value="ECO:0007669"/>
    <property type="project" value="TreeGrafter"/>
</dbReference>
<dbReference type="GO" id="GO:0006465">
    <property type="term" value="P:signal peptide processing"/>
    <property type="evidence" value="ECO:0007669"/>
    <property type="project" value="TreeGrafter"/>
</dbReference>
<dbReference type="Proteomes" id="UP000789759">
    <property type="component" value="Unassembled WGS sequence"/>
</dbReference>
<dbReference type="InterPro" id="IPR007369">
    <property type="entry name" value="Peptidase_A22B_SPP"/>
</dbReference>
<accession>A0A9N8WT81</accession>
<feature type="transmembrane region" description="Helical" evidence="9">
    <location>
        <begin position="341"/>
        <end position="363"/>
    </location>
</feature>
<feature type="transmembrane region" description="Helical" evidence="9">
    <location>
        <begin position="168"/>
        <end position="193"/>
    </location>
</feature>
<keyword evidence="7 9" id="KW-0472">Membrane</keyword>
<protein>
    <submittedName>
        <fullName evidence="10">3149_t:CDS:1</fullName>
    </submittedName>
</protein>
<dbReference type="GO" id="GO:0042500">
    <property type="term" value="F:aspartic endopeptidase activity, intramembrane cleaving"/>
    <property type="evidence" value="ECO:0007669"/>
    <property type="project" value="InterPro"/>
</dbReference>
<dbReference type="SMART" id="SM00730">
    <property type="entry name" value="PSN"/>
    <property type="match status" value="1"/>
</dbReference>
<feature type="transmembrane region" description="Helical" evidence="9">
    <location>
        <begin position="295"/>
        <end position="320"/>
    </location>
</feature>
<evidence type="ECO:0000313" key="11">
    <source>
        <dbReference type="Proteomes" id="UP000789759"/>
    </source>
</evidence>
<keyword evidence="5" id="KW-0256">Endoplasmic reticulum</keyword>
<comment type="similarity">
    <text evidence="2">Belongs to the peptidase A22B family.</text>
</comment>
<evidence type="ECO:0000256" key="2">
    <source>
        <dbReference type="ARBA" id="ARBA00006859"/>
    </source>
</evidence>
<feature type="transmembrane region" description="Helical" evidence="9">
    <location>
        <begin position="221"/>
        <end position="241"/>
    </location>
</feature>
<dbReference type="EMBL" id="CAJVQA010000877">
    <property type="protein sequence ID" value="CAG8494079.1"/>
    <property type="molecule type" value="Genomic_DNA"/>
</dbReference>
<feature type="transmembrane region" description="Helical" evidence="9">
    <location>
        <begin position="81"/>
        <end position="102"/>
    </location>
</feature>
<feature type="transmembrane region" description="Helical" evidence="9">
    <location>
        <begin position="369"/>
        <end position="387"/>
    </location>
</feature>
<dbReference type="GO" id="GO:0098553">
    <property type="term" value="C:lumenal side of endoplasmic reticulum membrane"/>
    <property type="evidence" value="ECO:0007669"/>
    <property type="project" value="TreeGrafter"/>
</dbReference>
<gene>
    <name evidence="10" type="ORF">CPELLU_LOCUS2123</name>
</gene>
<feature type="non-terminal residue" evidence="10">
    <location>
        <position position="483"/>
    </location>
</feature>
<comment type="caution">
    <text evidence="10">The sequence shown here is derived from an EMBL/GenBank/DDBJ whole genome shotgun (WGS) entry which is preliminary data.</text>
</comment>
<feature type="transmembrane region" description="Helical" evidence="9">
    <location>
        <begin position="248"/>
        <end position="275"/>
    </location>
</feature>
<keyword evidence="3 9" id="KW-0812">Transmembrane</keyword>
<evidence type="ECO:0000256" key="1">
    <source>
        <dbReference type="ARBA" id="ARBA00004477"/>
    </source>
</evidence>
<comment type="subcellular location">
    <subcellularLocation>
        <location evidence="1">Endoplasmic reticulum membrane</location>
        <topology evidence="1">Multi-pass membrane protein</topology>
    </subcellularLocation>
</comment>
<keyword evidence="6 9" id="KW-1133">Transmembrane helix</keyword>
<dbReference type="OrthoDB" id="29661at2759"/>
<feature type="compositionally biased region" description="Basic residues" evidence="8">
    <location>
        <begin position="469"/>
        <end position="483"/>
    </location>
</feature>
<proteinExistence type="inferred from homology"/>
<evidence type="ECO:0000256" key="9">
    <source>
        <dbReference type="SAM" id="Phobius"/>
    </source>
</evidence>
<dbReference type="PANTHER" id="PTHR12174:SF23">
    <property type="entry name" value="MINOR HISTOCOMPATIBILITY ANTIGEN H13"/>
    <property type="match status" value="1"/>
</dbReference>
<keyword evidence="4" id="KW-0378">Hydrolase</keyword>
<feature type="region of interest" description="Disordered" evidence="8">
    <location>
        <begin position="405"/>
        <end position="483"/>
    </location>
</feature>
<evidence type="ECO:0000256" key="5">
    <source>
        <dbReference type="ARBA" id="ARBA00022824"/>
    </source>
</evidence>
<feature type="region of interest" description="Disordered" evidence="8">
    <location>
        <begin position="113"/>
        <end position="133"/>
    </location>
</feature>
<feature type="compositionally biased region" description="Basic and acidic residues" evidence="8">
    <location>
        <begin position="405"/>
        <end position="416"/>
    </location>
</feature>
<dbReference type="Pfam" id="PF04258">
    <property type="entry name" value="Peptidase_A22B"/>
    <property type="match status" value="1"/>
</dbReference>
<evidence type="ECO:0000256" key="3">
    <source>
        <dbReference type="ARBA" id="ARBA00022692"/>
    </source>
</evidence>
<evidence type="ECO:0000256" key="7">
    <source>
        <dbReference type="ARBA" id="ARBA00023136"/>
    </source>
</evidence>
<organism evidence="10 11">
    <name type="scientific">Cetraspora pellucida</name>
    <dbReference type="NCBI Taxonomy" id="1433469"/>
    <lineage>
        <taxon>Eukaryota</taxon>
        <taxon>Fungi</taxon>
        <taxon>Fungi incertae sedis</taxon>
        <taxon>Mucoromycota</taxon>
        <taxon>Glomeromycotina</taxon>
        <taxon>Glomeromycetes</taxon>
        <taxon>Diversisporales</taxon>
        <taxon>Gigasporaceae</taxon>
        <taxon>Cetraspora</taxon>
    </lineage>
</organism>
<reference evidence="10" key="1">
    <citation type="submission" date="2021-06" db="EMBL/GenBank/DDBJ databases">
        <authorList>
            <person name="Kallberg Y."/>
            <person name="Tangrot J."/>
            <person name="Rosling A."/>
        </authorList>
    </citation>
    <scope>NUCLEOTIDE SEQUENCE</scope>
    <source>
        <strain evidence="10">FL966</strain>
    </source>
</reference>
<dbReference type="GO" id="GO:0098554">
    <property type="term" value="C:cytoplasmic side of endoplasmic reticulum membrane"/>
    <property type="evidence" value="ECO:0007669"/>
    <property type="project" value="TreeGrafter"/>
</dbReference>
<sequence length="483" mass="53660">KNNKFKVCGLTQNLQTKEYAVVYVPRYRRSISNVLYGSGERILHGSSELSEIVLSDLEAPHKKLLHCVRFTKGISNFIREINFGLLIAYAALGIMAIVPIYYGSFASVKWPKKSKQKHKGPGHDADSSSEEESSTESLSTEDAYLFPIFGSVVLFSLYLIFKLLDKEYVNYLVTAYFAFLGVVAVTNVGVHVIKSVFNLKEFKVDTYKLVLTKKAKGTKNWIASNIFGLAFAFNAIQMLSLDSFKTGMILLGGLFFYDIFWVFGTEVMVTVAKSFDAPIKVVWPKQWTGLQPDEALQFTMLGLGDIVVPGIYVALCLRFDHSNYLKKNPNADRRSTFHTPYFWNCFTAYILGLVTTIVVMHTFKAAQPALLYLSPACILSVLATGIAKNQLKDVFSYSADDAESKGEEKKKKDTGHLAKQISSESEGDDGSLKKRNIQGDDDNSGASAVLTAEEEDYVEVSSTSTSGTKSKKSKKKNSKKKSN</sequence>
<evidence type="ECO:0000256" key="8">
    <source>
        <dbReference type="SAM" id="MobiDB-lite"/>
    </source>
</evidence>
<name>A0A9N8WT81_9GLOM</name>
<dbReference type="PANTHER" id="PTHR12174">
    <property type="entry name" value="SIGNAL PEPTIDE PEPTIDASE"/>
    <property type="match status" value="1"/>
</dbReference>
<keyword evidence="11" id="KW-1185">Reference proteome</keyword>
<feature type="transmembrane region" description="Helical" evidence="9">
    <location>
        <begin position="143"/>
        <end position="161"/>
    </location>
</feature>
<evidence type="ECO:0000256" key="6">
    <source>
        <dbReference type="ARBA" id="ARBA00022989"/>
    </source>
</evidence>
<dbReference type="InterPro" id="IPR006639">
    <property type="entry name" value="Preselin/SPP"/>
</dbReference>
<evidence type="ECO:0000256" key="4">
    <source>
        <dbReference type="ARBA" id="ARBA00022801"/>
    </source>
</evidence>